<accession>A0A5J6VJV3</accession>
<sequence length="151" mass="18161">MTDIFNNIDKISIYEHGVCNYDHLGVVSFNEWYHNVIHNKSLKIHFYRKVSINTELPEWLNTDQKNFLKKFNEDILLVVVRDDQYTREYIGNNFNFYNDYYLFSEISDMNKDNYDTYNNNVEHMVGELIHLTDKIVPVNPVIHMPWTMSNL</sequence>
<name>A0A5J6VJV3_9VIRU</name>
<evidence type="ECO:0000313" key="1">
    <source>
        <dbReference type="EMBL" id="QFG74425.1"/>
    </source>
</evidence>
<dbReference type="EMBL" id="MN448287">
    <property type="protein sequence ID" value="QFG74425.1"/>
    <property type="molecule type" value="Genomic_DNA"/>
</dbReference>
<organism evidence="1">
    <name type="scientific">Megaviridae environmental sample</name>
    <dbReference type="NCBI Taxonomy" id="1737588"/>
    <lineage>
        <taxon>Viruses</taxon>
        <taxon>Varidnaviria</taxon>
        <taxon>Bamfordvirae</taxon>
        <taxon>Nucleocytoviricota</taxon>
        <taxon>Megaviricetes</taxon>
        <taxon>Imitervirales</taxon>
        <taxon>Mimiviridae</taxon>
        <taxon>environmental samples</taxon>
    </lineage>
</organism>
<reference evidence="1" key="1">
    <citation type="journal article" date="2019" name="Philos. Trans. R. Soc. Lond., B, Biol. Sci.">
        <title>Targeted metagenomic recovery of four divergent viruses reveals shared and distinctive characteristics of giant viruses of marine eukaryotes.</title>
        <authorList>
            <person name="Needham D.M."/>
            <person name="Poirier C."/>
            <person name="Hehenberger E."/>
            <person name="Jimenez V."/>
            <person name="Swalwell J.E."/>
            <person name="Santoro A.E."/>
            <person name="Worden A.Z."/>
        </authorList>
    </citation>
    <scope>NUCLEOTIDE SEQUENCE</scope>
    <source>
        <strain evidence="1">MPacV-611</strain>
    </source>
</reference>
<protein>
    <submittedName>
        <fullName evidence="1">Uncharacterized protein</fullName>
    </submittedName>
</protein>
<proteinExistence type="predicted"/>